<dbReference type="Gene3D" id="3.40.250.10">
    <property type="entry name" value="Rhodanese-like domain"/>
    <property type="match status" value="1"/>
</dbReference>
<dbReference type="InterPro" id="IPR036873">
    <property type="entry name" value="Rhodanese-like_dom_sf"/>
</dbReference>
<dbReference type="CDD" id="cd00158">
    <property type="entry name" value="RHOD"/>
    <property type="match status" value="1"/>
</dbReference>
<dbReference type="InterPro" id="IPR046342">
    <property type="entry name" value="CBS_dom_sf"/>
</dbReference>
<dbReference type="InterPro" id="IPR000644">
    <property type="entry name" value="CBS_dom"/>
</dbReference>
<dbReference type="Proteomes" id="UP000313066">
    <property type="component" value="Unassembled WGS sequence"/>
</dbReference>
<gene>
    <name evidence="2" type="ORF">FH610_038920</name>
</gene>
<accession>A0A5N6B7M8</accession>
<reference evidence="2 3" key="1">
    <citation type="submission" date="2019-10" db="EMBL/GenBank/DDBJ databases">
        <title>Nonomuraea sp. nov., isolated from Phyllanthus amarus.</title>
        <authorList>
            <person name="Klykleung N."/>
            <person name="Tanasupawat S."/>
        </authorList>
    </citation>
    <scope>NUCLEOTIDE SEQUENCE [LARGE SCALE GENOMIC DNA]</scope>
    <source>
        <strain evidence="2 3">CR1-09</strain>
    </source>
</reference>
<proteinExistence type="predicted"/>
<dbReference type="InterPro" id="IPR001763">
    <property type="entry name" value="Rhodanese-like_dom"/>
</dbReference>
<sequence length="230" mass="25090">MVQVVTREAVQDLLSAGRAQLVEVLPREQFDWAHLPSAVNHPLRDLDDLSAAALDRSRPIIVYCHDWLCDLSPRAAHRLERLGFDTVHDYSPGKMDWISADLPYEGNAALVREQVRRDPVIAYLEDPLAEVADRIIADPAGLAVVIGRDGVVHGVIGARELIGADPTATAERVMCVGVTTTRPSAEVARLTERMDRADVRHVVVTRADGTLVGLFGIGDLRAPESEPDLG</sequence>
<name>A0A5N6B7M8_9ACTN</name>
<dbReference type="Pfam" id="PF00581">
    <property type="entry name" value="Rhodanese"/>
    <property type="match status" value="1"/>
</dbReference>
<keyword evidence="3" id="KW-1185">Reference proteome</keyword>
<dbReference type="EMBL" id="VDMA02000033">
    <property type="protein sequence ID" value="KAB8176033.1"/>
    <property type="molecule type" value="Genomic_DNA"/>
</dbReference>
<evidence type="ECO:0000259" key="1">
    <source>
        <dbReference type="PROSITE" id="PS50206"/>
    </source>
</evidence>
<evidence type="ECO:0000313" key="3">
    <source>
        <dbReference type="Proteomes" id="UP000313066"/>
    </source>
</evidence>
<comment type="caution">
    <text evidence="2">The sequence shown here is derived from an EMBL/GenBank/DDBJ whole genome shotgun (WGS) entry which is preliminary data.</text>
</comment>
<dbReference type="SMART" id="SM00450">
    <property type="entry name" value="RHOD"/>
    <property type="match status" value="1"/>
</dbReference>
<protein>
    <submittedName>
        <fullName evidence="2">CBS domain-containing protein</fullName>
    </submittedName>
</protein>
<evidence type="ECO:0000313" key="2">
    <source>
        <dbReference type="EMBL" id="KAB8176033.1"/>
    </source>
</evidence>
<organism evidence="2 3">
    <name type="scientific">Microbispora catharanthi</name>
    <dbReference type="NCBI Taxonomy" id="1712871"/>
    <lineage>
        <taxon>Bacteria</taxon>
        <taxon>Bacillati</taxon>
        <taxon>Actinomycetota</taxon>
        <taxon>Actinomycetes</taxon>
        <taxon>Streptosporangiales</taxon>
        <taxon>Streptosporangiaceae</taxon>
        <taxon>Microbispora</taxon>
    </lineage>
</organism>
<feature type="domain" description="Rhodanese" evidence="1">
    <location>
        <begin position="15"/>
        <end position="106"/>
    </location>
</feature>
<dbReference type="AlphaFoldDB" id="A0A5N6B7M8"/>
<dbReference type="Gene3D" id="3.10.580.10">
    <property type="entry name" value="CBS-domain"/>
    <property type="match status" value="1"/>
</dbReference>
<dbReference type="PROSITE" id="PS50206">
    <property type="entry name" value="RHODANESE_3"/>
    <property type="match status" value="1"/>
</dbReference>
<dbReference type="SUPFAM" id="SSF52821">
    <property type="entry name" value="Rhodanese/Cell cycle control phosphatase"/>
    <property type="match status" value="1"/>
</dbReference>
<dbReference type="SUPFAM" id="SSF54631">
    <property type="entry name" value="CBS-domain pair"/>
    <property type="match status" value="1"/>
</dbReference>
<dbReference type="Pfam" id="PF00571">
    <property type="entry name" value="CBS"/>
    <property type="match status" value="2"/>
</dbReference>
<dbReference type="RefSeq" id="WP_139580249.1">
    <property type="nucleotide sequence ID" value="NZ_VDMA02000033.1"/>
</dbReference>